<dbReference type="Proteomes" id="UP001156318">
    <property type="component" value="Chromosome"/>
</dbReference>
<dbReference type="InterPro" id="IPR024289">
    <property type="entry name" value="DUF3828"/>
</dbReference>
<dbReference type="RefSeq" id="WP_264385381.1">
    <property type="nucleotide sequence ID" value="NZ_CP074352.1"/>
</dbReference>
<feature type="domain" description="DUF3828" evidence="2">
    <location>
        <begin position="29"/>
        <end position="142"/>
    </location>
</feature>
<evidence type="ECO:0000313" key="3">
    <source>
        <dbReference type="EMBL" id="UYU32472.1"/>
    </source>
</evidence>
<keyword evidence="4" id="KW-1185">Reference proteome</keyword>
<proteinExistence type="predicted"/>
<name>A0ABY6JF77_9ENTR</name>
<feature type="signal peptide" evidence="1">
    <location>
        <begin position="1"/>
        <end position="17"/>
    </location>
</feature>
<sequence>MTRIACLLLLATSTVAASENTAPQDAAVEFNRWYLSQVTQNIAPDYANNVMQKYVTTATLGKLRRVNEQERQSGEQLYDADFFIKSQYIGDDWSKNIAVLSADADPVCLNVQIAFGAKQEHVVADCMIKENGLWKIQSVTNVK</sequence>
<accession>A0ABY6JF77</accession>
<reference evidence="3 4" key="1">
    <citation type="submission" date="2021-05" db="EMBL/GenBank/DDBJ databases">
        <title>Isolation, identification, and the growth promoting effects of Pantoea dispersa strain YSD J2 from the aboveground leaves of Cyperus esculentus L.Var. Sativus.</title>
        <authorList>
            <person name="Wang S."/>
            <person name="Tang X.M."/>
            <person name="Huang Y.N."/>
        </authorList>
    </citation>
    <scope>NUCLEOTIDE SEQUENCE [LARGE SCALE GENOMIC DNA]</scope>
    <source>
        <strain evidence="4">YSD YN2</strain>
    </source>
</reference>
<evidence type="ECO:0000259" key="2">
    <source>
        <dbReference type="Pfam" id="PF12883"/>
    </source>
</evidence>
<evidence type="ECO:0000256" key="1">
    <source>
        <dbReference type="SAM" id="SignalP"/>
    </source>
</evidence>
<protein>
    <submittedName>
        <fullName evidence="3">DUF3828 domain-containing protein</fullName>
    </submittedName>
</protein>
<keyword evidence="1" id="KW-0732">Signal</keyword>
<gene>
    <name evidence="3" type="ORF">KFZ77_02825</name>
</gene>
<dbReference type="Pfam" id="PF12883">
    <property type="entry name" value="DUF3828"/>
    <property type="match status" value="1"/>
</dbReference>
<feature type="chain" id="PRO_5046761834" evidence="1">
    <location>
        <begin position="18"/>
        <end position="143"/>
    </location>
</feature>
<evidence type="ECO:0000313" key="4">
    <source>
        <dbReference type="Proteomes" id="UP001156318"/>
    </source>
</evidence>
<dbReference type="Gene3D" id="3.10.450.50">
    <property type="match status" value="1"/>
</dbReference>
<dbReference type="EMBL" id="CP074352">
    <property type="protein sequence ID" value="UYU32472.1"/>
    <property type="molecule type" value="Genomic_DNA"/>
</dbReference>
<organism evidence="3 4">
    <name type="scientific">Siccibacter colletis</name>
    <dbReference type="NCBI Taxonomy" id="1505757"/>
    <lineage>
        <taxon>Bacteria</taxon>
        <taxon>Pseudomonadati</taxon>
        <taxon>Pseudomonadota</taxon>
        <taxon>Gammaproteobacteria</taxon>
        <taxon>Enterobacterales</taxon>
        <taxon>Enterobacteriaceae</taxon>
        <taxon>Siccibacter</taxon>
    </lineage>
</organism>